<accession>F4Y1S1</accession>
<organism evidence="1 2">
    <name type="scientific">Moorena producens 3L</name>
    <dbReference type="NCBI Taxonomy" id="489825"/>
    <lineage>
        <taxon>Bacteria</taxon>
        <taxon>Bacillati</taxon>
        <taxon>Cyanobacteriota</taxon>
        <taxon>Cyanophyceae</taxon>
        <taxon>Coleofasciculales</taxon>
        <taxon>Coleofasciculaceae</taxon>
        <taxon>Moorena</taxon>
    </lineage>
</organism>
<reference evidence="2" key="1">
    <citation type="journal article" date="2011" name="Proc. Natl. Acad. Sci. U.S.A.">
        <title>Genomic insights into the physiology and ecology of the marine filamentous cyanobacterium Lyngbya majuscula.</title>
        <authorList>
            <person name="Jones A.C."/>
            <person name="Monroe E.A."/>
            <person name="Podell S."/>
            <person name="Hess W.R."/>
            <person name="Klages S."/>
            <person name="Esquenazi E."/>
            <person name="Niessen S."/>
            <person name="Hoover H."/>
            <person name="Rothmann M."/>
            <person name="Lasken R.S."/>
            <person name="Yates J.R.III."/>
            <person name="Reinhardt R."/>
            <person name="Kube M."/>
            <person name="Burkart M.D."/>
            <person name="Allen E.E."/>
            <person name="Dorrestein P.C."/>
            <person name="Gerwick W.H."/>
            <person name="Gerwick L."/>
        </authorList>
    </citation>
    <scope>NUCLEOTIDE SEQUENCE [LARGE SCALE GENOMIC DNA]</scope>
    <source>
        <strain evidence="2">3L</strain>
    </source>
</reference>
<sequence length="94" mass="10405">MGDLDTAIGLLDQLGEGLLSWVNGNRESGIGSRESGRKKIPIKVGWAKSYTLEYSKKSNCFCPPYKLDIGYQTRFGIIGESKGLPFLQSPMINY</sequence>
<name>F4Y1S1_9CYAN</name>
<proteinExistence type="predicted"/>
<evidence type="ECO:0000313" key="1">
    <source>
        <dbReference type="EMBL" id="EGJ29213.1"/>
    </source>
</evidence>
<dbReference type="HOGENOM" id="CLU_2382967_0_0_3"/>
<keyword evidence="2" id="KW-1185">Reference proteome</keyword>
<protein>
    <submittedName>
        <fullName evidence="1">Uncharacterized protein</fullName>
    </submittedName>
</protein>
<gene>
    <name evidence="1" type="ORF">LYNGBM3L_64620</name>
</gene>
<evidence type="ECO:0000313" key="2">
    <source>
        <dbReference type="Proteomes" id="UP000003959"/>
    </source>
</evidence>
<dbReference type="EMBL" id="GL890970">
    <property type="protein sequence ID" value="EGJ29213.1"/>
    <property type="molecule type" value="Genomic_DNA"/>
</dbReference>
<dbReference type="AlphaFoldDB" id="F4Y1S1"/>
<dbReference type="Proteomes" id="UP000003959">
    <property type="component" value="Unassembled WGS sequence"/>
</dbReference>